<protein>
    <submittedName>
        <fullName evidence="2">Uncharacterized protein</fullName>
    </submittedName>
</protein>
<proteinExistence type="predicted"/>
<dbReference type="eggNOG" id="ENOG502T7Q8">
    <property type="taxonomic scope" value="Eukaryota"/>
</dbReference>
<evidence type="ECO:0000313" key="2">
    <source>
        <dbReference type="EMBL" id="OWR47177.1"/>
    </source>
</evidence>
<gene>
    <name evidence="2" type="ORF">KGM_211478</name>
</gene>
<feature type="region of interest" description="Disordered" evidence="1">
    <location>
        <begin position="49"/>
        <end position="96"/>
    </location>
</feature>
<dbReference type="KEGG" id="dpl:KGM_211478"/>
<dbReference type="EMBL" id="AGBW02011129">
    <property type="protein sequence ID" value="OWR47177.1"/>
    <property type="molecule type" value="Genomic_DNA"/>
</dbReference>
<comment type="caution">
    <text evidence="2">The sequence shown here is derived from an EMBL/GenBank/DDBJ whole genome shotgun (WGS) entry which is preliminary data.</text>
</comment>
<dbReference type="InParanoid" id="A0A212F0D2"/>
<evidence type="ECO:0000256" key="1">
    <source>
        <dbReference type="SAM" id="MobiDB-lite"/>
    </source>
</evidence>
<keyword evidence="3" id="KW-1185">Reference proteome</keyword>
<sequence>MAARRLVLNGLTAEVAGVGGVGADPGRGNTSPEFYHELELYRQLLALTETTPRRARTPDPPPPQHEHECLPRRCRTPAPRSRRADSAPPPSARHARRREEIVKCVYYKHVLIALSDTFKTFKWIDFLERANSR</sequence>
<dbReference type="Proteomes" id="UP000007151">
    <property type="component" value="Unassembled WGS sequence"/>
</dbReference>
<dbReference type="AlphaFoldDB" id="A0A212F0D2"/>
<organism evidence="2 3">
    <name type="scientific">Danaus plexippus plexippus</name>
    <dbReference type="NCBI Taxonomy" id="278856"/>
    <lineage>
        <taxon>Eukaryota</taxon>
        <taxon>Metazoa</taxon>
        <taxon>Ecdysozoa</taxon>
        <taxon>Arthropoda</taxon>
        <taxon>Hexapoda</taxon>
        <taxon>Insecta</taxon>
        <taxon>Pterygota</taxon>
        <taxon>Neoptera</taxon>
        <taxon>Endopterygota</taxon>
        <taxon>Lepidoptera</taxon>
        <taxon>Glossata</taxon>
        <taxon>Ditrysia</taxon>
        <taxon>Papilionoidea</taxon>
        <taxon>Nymphalidae</taxon>
        <taxon>Danainae</taxon>
        <taxon>Danaini</taxon>
        <taxon>Danaina</taxon>
        <taxon>Danaus</taxon>
        <taxon>Danaus</taxon>
    </lineage>
</organism>
<name>A0A212F0D2_DANPL</name>
<accession>A0A212F0D2</accession>
<reference evidence="2 3" key="1">
    <citation type="journal article" date="2011" name="Cell">
        <title>The monarch butterfly genome yields insights into long-distance migration.</title>
        <authorList>
            <person name="Zhan S."/>
            <person name="Merlin C."/>
            <person name="Boore J.L."/>
            <person name="Reppert S.M."/>
        </authorList>
    </citation>
    <scope>NUCLEOTIDE SEQUENCE [LARGE SCALE GENOMIC DNA]</scope>
    <source>
        <strain evidence="2">F-2</strain>
    </source>
</reference>
<evidence type="ECO:0000313" key="3">
    <source>
        <dbReference type="Proteomes" id="UP000007151"/>
    </source>
</evidence>